<comment type="cofactor">
    <cofactor evidence="1">
        <name>Mn(2+)</name>
        <dbReference type="ChEBI" id="CHEBI:29035"/>
    </cofactor>
</comment>
<comment type="similarity">
    <text evidence="9">Belongs to the PP2C family.</text>
</comment>
<dbReference type="SMART" id="SM00332">
    <property type="entry name" value="PP2Cc"/>
    <property type="match status" value="1"/>
</dbReference>
<keyword evidence="12" id="KW-1185">Reference proteome</keyword>
<evidence type="ECO:0000256" key="7">
    <source>
        <dbReference type="ARBA" id="ARBA00022912"/>
    </source>
</evidence>
<evidence type="ECO:0000256" key="1">
    <source>
        <dbReference type="ARBA" id="ARBA00001936"/>
    </source>
</evidence>
<dbReference type="EMBL" id="SDRB02010408">
    <property type="protein sequence ID" value="THG06609.1"/>
    <property type="molecule type" value="Genomic_DNA"/>
</dbReference>
<dbReference type="Pfam" id="PF00481">
    <property type="entry name" value="PP2C"/>
    <property type="match status" value="2"/>
</dbReference>
<dbReference type="CDD" id="cd00143">
    <property type="entry name" value="PP2Cc"/>
    <property type="match status" value="1"/>
</dbReference>
<dbReference type="STRING" id="542762.A0A4S4DTP5"/>
<comment type="caution">
    <text evidence="11">The sequence shown here is derived from an EMBL/GenBank/DDBJ whole genome shotgun (WGS) entry which is preliminary data.</text>
</comment>
<reference evidence="11 12" key="1">
    <citation type="journal article" date="2018" name="Proc. Natl. Acad. Sci. U.S.A.">
        <title>Draft genome sequence of Camellia sinensis var. sinensis provides insights into the evolution of the tea genome and tea quality.</title>
        <authorList>
            <person name="Wei C."/>
            <person name="Yang H."/>
            <person name="Wang S."/>
            <person name="Zhao J."/>
            <person name="Liu C."/>
            <person name="Gao L."/>
            <person name="Xia E."/>
            <person name="Lu Y."/>
            <person name="Tai Y."/>
            <person name="She G."/>
            <person name="Sun J."/>
            <person name="Cao H."/>
            <person name="Tong W."/>
            <person name="Gao Q."/>
            <person name="Li Y."/>
            <person name="Deng W."/>
            <person name="Jiang X."/>
            <person name="Wang W."/>
            <person name="Chen Q."/>
            <person name="Zhang S."/>
            <person name="Li H."/>
            <person name="Wu J."/>
            <person name="Wang P."/>
            <person name="Li P."/>
            <person name="Shi C."/>
            <person name="Zheng F."/>
            <person name="Jian J."/>
            <person name="Huang B."/>
            <person name="Shan D."/>
            <person name="Shi M."/>
            <person name="Fang C."/>
            <person name="Yue Y."/>
            <person name="Li F."/>
            <person name="Li D."/>
            <person name="Wei S."/>
            <person name="Han B."/>
            <person name="Jiang C."/>
            <person name="Yin Y."/>
            <person name="Xia T."/>
            <person name="Zhang Z."/>
            <person name="Bennetzen J.L."/>
            <person name="Zhao S."/>
            <person name="Wan X."/>
        </authorList>
    </citation>
    <scope>NUCLEOTIDE SEQUENCE [LARGE SCALE GENOMIC DNA]</scope>
    <source>
        <strain evidence="12">cv. Shuchazao</strain>
        <tissue evidence="11">Leaf</tissue>
    </source>
</reference>
<dbReference type="InterPro" id="IPR001932">
    <property type="entry name" value="PPM-type_phosphatase-like_dom"/>
</dbReference>
<comment type="cofactor">
    <cofactor evidence="2">
        <name>Mg(2+)</name>
        <dbReference type="ChEBI" id="CHEBI:18420"/>
    </cofactor>
</comment>
<dbReference type="InterPro" id="IPR036457">
    <property type="entry name" value="PPM-type-like_dom_sf"/>
</dbReference>
<dbReference type="GO" id="GO:0004722">
    <property type="term" value="F:protein serine/threonine phosphatase activity"/>
    <property type="evidence" value="ECO:0007669"/>
    <property type="project" value="UniProtKB-EC"/>
</dbReference>
<proteinExistence type="inferred from homology"/>
<evidence type="ECO:0000259" key="10">
    <source>
        <dbReference type="PROSITE" id="PS51746"/>
    </source>
</evidence>
<evidence type="ECO:0000256" key="3">
    <source>
        <dbReference type="ARBA" id="ARBA00013081"/>
    </source>
</evidence>
<protein>
    <recommendedName>
        <fullName evidence="3">protein-serine/threonine phosphatase</fullName>
        <ecNumber evidence="3">3.1.3.16</ecNumber>
    </recommendedName>
</protein>
<evidence type="ECO:0000256" key="6">
    <source>
        <dbReference type="ARBA" id="ARBA00022842"/>
    </source>
</evidence>
<evidence type="ECO:0000313" key="12">
    <source>
        <dbReference type="Proteomes" id="UP000306102"/>
    </source>
</evidence>
<dbReference type="EC" id="3.1.3.16" evidence="3"/>
<dbReference type="GO" id="GO:0046872">
    <property type="term" value="F:metal ion binding"/>
    <property type="evidence" value="ECO:0007669"/>
    <property type="project" value="UniProtKB-KW"/>
</dbReference>
<evidence type="ECO:0000256" key="4">
    <source>
        <dbReference type="ARBA" id="ARBA00022723"/>
    </source>
</evidence>
<name>A0A4S4DTP5_CAMSN</name>
<organism evidence="11 12">
    <name type="scientific">Camellia sinensis var. sinensis</name>
    <name type="common">China tea</name>
    <dbReference type="NCBI Taxonomy" id="542762"/>
    <lineage>
        <taxon>Eukaryota</taxon>
        <taxon>Viridiplantae</taxon>
        <taxon>Streptophyta</taxon>
        <taxon>Embryophyta</taxon>
        <taxon>Tracheophyta</taxon>
        <taxon>Spermatophyta</taxon>
        <taxon>Magnoliopsida</taxon>
        <taxon>eudicotyledons</taxon>
        <taxon>Gunneridae</taxon>
        <taxon>Pentapetalae</taxon>
        <taxon>asterids</taxon>
        <taxon>Ericales</taxon>
        <taxon>Theaceae</taxon>
        <taxon>Camellia</taxon>
    </lineage>
</organism>
<feature type="domain" description="PPM-type phosphatase" evidence="10">
    <location>
        <begin position="2"/>
        <end position="266"/>
    </location>
</feature>
<keyword evidence="8" id="KW-0464">Manganese</keyword>
<dbReference type="PROSITE" id="PS51746">
    <property type="entry name" value="PPM_2"/>
    <property type="match status" value="1"/>
</dbReference>
<dbReference type="InterPro" id="IPR015655">
    <property type="entry name" value="PP2C"/>
</dbReference>
<keyword evidence="5 9" id="KW-0378">Hydrolase</keyword>
<dbReference type="PROSITE" id="PS01032">
    <property type="entry name" value="PPM_1"/>
    <property type="match status" value="1"/>
</dbReference>
<dbReference type="SUPFAM" id="SSF81606">
    <property type="entry name" value="PP2C-like"/>
    <property type="match status" value="1"/>
</dbReference>
<evidence type="ECO:0000256" key="5">
    <source>
        <dbReference type="ARBA" id="ARBA00022801"/>
    </source>
</evidence>
<dbReference type="AlphaFoldDB" id="A0A4S4DTP5"/>
<sequence>MSLAFNDDEGKNGVKEVRIGMVAVFDGHAGAEAGEMASKLLSDYFLLHTNFIQALVRTIHDIDTTFSKEASENNLVSGSTATVVLLVDGHILAAHVGDSKALLCSEKFNTPDEVQGTLLREFKRRRRIGCKDMRLAASNGLTRLSAEELTRDHHPDQVDERLRIEACGGHVDWTYVLRVNGQLAVSSSIGDVKFKRNDSYLVVSSDGIYEKLTVQDVCDLLPYGHSKGYEMLKLFPSCHYPSAECIVKTASEEGSMDNLSAIVVPLKSAGLLSKNLQNRSSNDEAFSLQLCIT</sequence>
<evidence type="ECO:0000256" key="8">
    <source>
        <dbReference type="ARBA" id="ARBA00023211"/>
    </source>
</evidence>
<keyword evidence="4" id="KW-0479">Metal-binding</keyword>
<gene>
    <name evidence="11" type="ORF">TEA_005232</name>
</gene>
<dbReference type="InterPro" id="IPR000222">
    <property type="entry name" value="PP2C_BS"/>
</dbReference>
<keyword evidence="6" id="KW-0460">Magnesium</keyword>
<dbReference type="PANTHER" id="PTHR47992">
    <property type="entry name" value="PROTEIN PHOSPHATASE"/>
    <property type="match status" value="1"/>
</dbReference>
<dbReference type="Proteomes" id="UP000306102">
    <property type="component" value="Unassembled WGS sequence"/>
</dbReference>
<accession>A0A4S4DTP5</accession>
<evidence type="ECO:0000256" key="2">
    <source>
        <dbReference type="ARBA" id="ARBA00001946"/>
    </source>
</evidence>
<keyword evidence="7 9" id="KW-0904">Protein phosphatase</keyword>
<evidence type="ECO:0000313" key="11">
    <source>
        <dbReference type="EMBL" id="THG06609.1"/>
    </source>
</evidence>
<dbReference type="Gene3D" id="3.60.40.10">
    <property type="entry name" value="PPM-type phosphatase domain"/>
    <property type="match status" value="1"/>
</dbReference>
<evidence type="ECO:0000256" key="9">
    <source>
        <dbReference type="RuleBase" id="RU003465"/>
    </source>
</evidence>